<comment type="caution">
    <text evidence="3">The sequence shown here is derived from an EMBL/GenBank/DDBJ whole genome shotgun (WGS) entry which is preliminary data.</text>
</comment>
<evidence type="ECO:0000259" key="2">
    <source>
        <dbReference type="Pfam" id="PF16095"/>
    </source>
</evidence>
<protein>
    <recommendedName>
        <fullName evidence="2">COR domain-containing protein</fullName>
    </recommendedName>
</protein>
<evidence type="ECO:0000313" key="3">
    <source>
        <dbReference type="EMBL" id="GAF89042.1"/>
    </source>
</evidence>
<organism evidence="3">
    <name type="scientific">marine sediment metagenome</name>
    <dbReference type="NCBI Taxonomy" id="412755"/>
    <lineage>
        <taxon>unclassified sequences</taxon>
        <taxon>metagenomes</taxon>
        <taxon>ecological metagenomes</taxon>
    </lineage>
</organism>
<gene>
    <name evidence="3" type="ORF">S01H1_29288</name>
</gene>
<sequence length="205" mass="23600">MSNKSGQGFDDLRRVIQKAAAGLPQMGEPWPKNWLKAKDKIDSLKEHHIGRKAYTQICQEKGVDDKAVWTLASWLHDLGAILYFHEDKGLEDMVILQPEWITKAISKVLEDEHTRDSKDGVLGHKSLPEIWKEYDKNLHPAFLRLMEKFDLSYRIHGEDSSVVAGLLPYEPPRSDWPEVSELPQSESWLTMNFDMNFVPAGIMTW</sequence>
<name>X0TLN2_9ZZZZ</name>
<feature type="non-terminal residue" evidence="3">
    <location>
        <position position="205"/>
    </location>
</feature>
<dbReference type="InterPro" id="IPR032171">
    <property type="entry name" value="COR-A"/>
</dbReference>
<dbReference type="AlphaFoldDB" id="X0TLN2"/>
<dbReference type="Gene3D" id="1.10.10.2200">
    <property type="match status" value="1"/>
</dbReference>
<evidence type="ECO:0000256" key="1">
    <source>
        <dbReference type="ARBA" id="ARBA00022737"/>
    </source>
</evidence>
<accession>X0TLN2</accession>
<reference evidence="3" key="1">
    <citation type="journal article" date="2014" name="Front. Microbiol.">
        <title>High frequency of phylogenetically diverse reductive dehalogenase-homologous genes in deep subseafloor sedimentary metagenomes.</title>
        <authorList>
            <person name="Kawai M."/>
            <person name="Futagami T."/>
            <person name="Toyoda A."/>
            <person name="Takaki Y."/>
            <person name="Nishi S."/>
            <person name="Hori S."/>
            <person name="Arai W."/>
            <person name="Tsubouchi T."/>
            <person name="Morono Y."/>
            <person name="Uchiyama I."/>
            <person name="Ito T."/>
            <person name="Fujiyama A."/>
            <person name="Inagaki F."/>
            <person name="Takami H."/>
        </authorList>
    </citation>
    <scope>NUCLEOTIDE SEQUENCE</scope>
    <source>
        <strain evidence="3">Expedition CK06-06</strain>
    </source>
</reference>
<feature type="domain" description="COR" evidence="2">
    <location>
        <begin position="31"/>
        <end position="167"/>
    </location>
</feature>
<dbReference type="Pfam" id="PF16095">
    <property type="entry name" value="COR-A"/>
    <property type="match status" value="1"/>
</dbReference>
<dbReference type="InterPro" id="IPR036388">
    <property type="entry name" value="WH-like_DNA-bd_sf"/>
</dbReference>
<dbReference type="EMBL" id="BARS01017950">
    <property type="protein sequence ID" value="GAF89042.1"/>
    <property type="molecule type" value="Genomic_DNA"/>
</dbReference>
<proteinExistence type="predicted"/>
<keyword evidence="1" id="KW-0677">Repeat</keyword>
<dbReference type="Gene3D" id="1.10.10.10">
    <property type="entry name" value="Winged helix-like DNA-binding domain superfamily/Winged helix DNA-binding domain"/>
    <property type="match status" value="1"/>
</dbReference>